<evidence type="ECO:0000256" key="6">
    <source>
        <dbReference type="ARBA" id="ARBA00022840"/>
    </source>
</evidence>
<dbReference type="GO" id="GO:0030295">
    <property type="term" value="F:protein kinase activator activity"/>
    <property type="evidence" value="ECO:0007669"/>
    <property type="project" value="TreeGrafter"/>
</dbReference>
<dbReference type="KEGG" id="fse:DI487_09835"/>
<dbReference type="Gene3D" id="1.25.40.10">
    <property type="entry name" value="Tetratricopeptide repeat domain"/>
    <property type="match status" value="1"/>
</dbReference>
<evidence type="ECO:0000256" key="3">
    <source>
        <dbReference type="ARBA" id="ARBA00022679"/>
    </source>
</evidence>
<evidence type="ECO:0000256" key="4">
    <source>
        <dbReference type="ARBA" id="ARBA00022741"/>
    </source>
</evidence>
<dbReference type="InterPro" id="IPR005467">
    <property type="entry name" value="His_kinase_dom"/>
</dbReference>
<dbReference type="EC" id="2.7.13.3" evidence="2"/>
<evidence type="ECO:0000313" key="11">
    <source>
        <dbReference type="Proteomes" id="UP000245429"/>
    </source>
</evidence>
<evidence type="ECO:0000256" key="1">
    <source>
        <dbReference type="ARBA" id="ARBA00000085"/>
    </source>
</evidence>
<dbReference type="Gene3D" id="1.10.287.130">
    <property type="match status" value="1"/>
</dbReference>
<dbReference type="Pfam" id="PF13424">
    <property type="entry name" value="TPR_12"/>
    <property type="match status" value="1"/>
</dbReference>
<dbReference type="Gene3D" id="3.30.565.10">
    <property type="entry name" value="Histidine kinase-like ATPase, C-terminal domain"/>
    <property type="match status" value="1"/>
</dbReference>
<dbReference type="GO" id="GO:0000155">
    <property type="term" value="F:phosphorelay sensor kinase activity"/>
    <property type="evidence" value="ECO:0007669"/>
    <property type="project" value="InterPro"/>
</dbReference>
<comment type="catalytic activity">
    <reaction evidence="1">
        <text>ATP + protein L-histidine = ADP + protein N-phospho-L-histidine.</text>
        <dbReference type="EC" id="2.7.13.3"/>
    </reaction>
</comment>
<dbReference type="GO" id="GO:0007234">
    <property type="term" value="P:osmosensory signaling via phosphorelay pathway"/>
    <property type="evidence" value="ECO:0007669"/>
    <property type="project" value="TreeGrafter"/>
</dbReference>
<evidence type="ECO:0000259" key="9">
    <source>
        <dbReference type="PROSITE" id="PS50109"/>
    </source>
</evidence>
<evidence type="ECO:0000256" key="5">
    <source>
        <dbReference type="ARBA" id="ARBA00022777"/>
    </source>
</evidence>
<keyword evidence="11" id="KW-1185">Reference proteome</keyword>
<dbReference type="GO" id="GO:0000156">
    <property type="term" value="F:phosphorelay response regulator activity"/>
    <property type="evidence" value="ECO:0007669"/>
    <property type="project" value="TreeGrafter"/>
</dbReference>
<protein>
    <recommendedName>
        <fullName evidence="2">histidine kinase</fullName>
        <ecNumber evidence="2">2.7.13.3</ecNumber>
    </recommendedName>
</protein>
<dbReference type="InterPro" id="IPR011990">
    <property type="entry name" value="TPR-like_helical_dom_sf"/>
</dbReference>
<dbReference type="EMBL" id="CP029463">
    <property type="protein sequence ID" value="AWM15319.1"/>
    <property type="molecule type" value="Genomic_DNA"/>
</dbReference>
<dbReference type="PROSITE" id="PS50109">
    <property type="entry name" value="HIS_KIN"/>
    <property type="match status" value="1"/>
</dbReference>
<evidence type="ECO:0000256" key="2">
    <source>
        <dbReference type="ARBA" id="ARBA00012438"/>
    </source>
</evidence>
<keyword evidence="8" id="KW-1133">Transmembrane helix</keyword>
<proteinExistence type="predicted"/>
<dbReference type="InterPro" id="IPR036890">
    <property type="entry name" value="HATPase_C_sf"/>
</dbReference>
<dbReference type="SUPFAM" id="SSF55874">
    <property type="entry name" value="ATPase domain of HSP90 chaperone/DNA topoisomerase II/histidine kinase"/>
    <property type="match status" value="1"/>
</dbReference>
<dbReference type="InterPro" id="IPR050351">
    <property type="entry name" value="BphY/WalK/GraS-like"/>
</dbReference>
<dbReference type="InterPro" id="IPR003594">
    <property type="entry name" value="HATPase_dom"/>
</dbReference>
<dbReference type="InterPro" id="IPR004358">
    <property type="entry name" value="Sig_transdc_His_kin-like_C"/>
</dbReference>
<organism evidence="10 11">
    <name type="scientific">Flavobacterium sediminis</name>
    <dbReference type="NCBI Taxonomy" id="2201181"/>
    <lineage>
        <taxon>Bacteria</taxon>
        <taxon>Pseudomonadati</taxon>
        <taxon>Bacteroidota</taxon>
        <taxon>Flavobacteriia</taxon>
        <taxon>Flavobacteriales</taxon>
        <taxon>Flavobacteriaceae</taxon>
        <taxon>Flavobacterium</taxon>
    </lineage>
</organism>
<reference evidence="10 11" key="1">
    <citation type="submission" date="2018-05" db="EMBL/GenBank/DDBJ databases">
        <title>Flavobacterium sp. MEBiC07310.</title>
        <authorList>
            <person name="Baek K."/>
        </authorList>
    </citation>
    <scope>NUCLEOTIDE SEQUENCE [LARGE SCALE GENOMIC DNA]</scope>
    <source>
        <strain evidence="10 11">MEBiC07310</strain>
    </source>
</reference>
<dbReference type="SUPFAM" id="SSF48452">
    <property type="entry name" value="TPR-like"/>
    <property type="match status" value="1"/>
</dbReference>
<keyword evidence="8" id="KW-0472">Membrane</keyword>
<keyword evidence="6" id="KW-0067">ATP-binding</keyword>
<keyword evidence="8" id="KW-0812">Transmembrane</keyword>
<dbReference type="SMART" id="SM00387">
    <property type="entry name" value="HATPase_c"/>
    <property type="match status" value="1"/>
</dbReference>
<feature type="transmembrane region" description="Helical" evidence="8">
    <location>
        <begin position="312"/>
        <end position="331"/>
    </location>
</feature>
<dbReference type="InterPro" id="IPR036097">
    <property type="entry name" value="HisK_dim/P_sf"/>
</dbReference>
<gene>
    <name evidence="10" type="ORF">DI487_09835</name>
</gene>
<evidence type="ECO:0000256" key="7">
    <source>
        <dbReference type="ARBA" id="ARBA00023012"/>
    </source>
</evidence>
<dbReference type="SMART" id="SM00028">
    <property type="entry name" value="TPR"/>
    <property type="match status" value="2"/>
</dbReference>
<evidence type="ECO:0000313" key="10">
    <source>
        <dbReference type="EMBL" id="AWM15319.1"/>
    </source>
</evidence>
<accession>A0A2U8QZ35</accession>
<keyword evidence="7" id="KW-0902">Two-component regulatory system</keyword>
<dbReference type="PANTHER" id="PTHR42878">
    <property type="entry name" value="TWO-COMPONENT HISTIDINE KINASE"/>
    <property type="match status" value="1"/>
</dbReference>
<dbReference type="Proteomes" id="UP000245429">
    <property type="component" value="Chromosome"/>
</dbReference>
<dbReference type="GO" id="GO:0005524">
    <property type="term" value="F:ATP binding"/>
    <property type="evidence" value="ECO:0007669"/>
    <property type="project" value="UniProtKB-KW"/>
</dbReference>
<keyword evidence="5 10" id="KW-0418">Kinase</keyword>
<dbReference type="PRINTS" id="PR00344">
    <property type="entry name" value="BCTRLSENSOR"/>
</dbReference>
<feature type="domain" description="Histidine kinase" evidence="9">
    <location>
        <begin position="360"/>
        <end position="579"/>
    </location>
</feature>
<dbReference type="PANTHER" id="PTHR42878:SF7">
    <property type="entry name" value="SENSOR HISTIDINE KINASE GLRK"/>
    <property type="match status" value="1"/>
</dbReference>
<dbReference type="Pfam" id="PF02518">
    <property type="entry name" value="HATPase_c"/>
    <property type="match status" value="1"/>
</dbReference>
<sequence length="582" mass="67824">MNLTFFRIFILFFLVVHPLAKGQAQKQLHLLFEKEIEKKCKALSDAPYFKKTYTFFLEKKWDSTLVYSIRQLNSNRSDKTINDYCHFFRGFSFKEKKLFKESQKELSDITNRFFFYQRVTMLLGELALENNESEKAIPYFKKLEALSNPELYGIKASTIKHNLGICYLHLGQFSNAESYLLNSTELQEQEQDTIMLIGSYGDIANLYYEQYKDDQAIPYFIKAYELAQKTKDFRLKYTTAYNMAIVEENRKDFLQSLQYRKEFEKWKDSLNDQNKIWEVAQLEKQFAVKQKQKEVSLLQAENKIKIAERNGLLYSAIVLLVLLITGVYFYLEKIKSNKIILAQKQKLDELNATKDKLFSIVSHDLRSSVNALKTSNSKLLKNLETKNLDELDFLLHQNSAIANSTYNLLDNLLHWALLQSQQSFFEITAMRLFFIVEQISFNYKSLLQEKEIQFENNVARSEVVYADQESLKIILRNLMDNAIKFSKEGGYIHIYTRSRNDMYCDLIIEDNGLGMDATTRENLLKEDISLIKKQNNDKIGSGLGLQLCKSMIKKNKGKFTIESELGKGTKMIVSLPKTVSDG</sequence>
<keyword evidence="3" id="KW-0808">Transferase</keyword>
<dbReference type="InterPro" id="IPR019734">
    <property type="entry name" value="TPR_rpt"/>
</dbReference>
<dbReference type="AlphaFoldDB" id="A0A2U8QZ35"/>
<name>A0A2U8QZ35_9FLAO</name>
<keyword evidence="4" id="KW-0547">Nucleotide-binding</keyword>
<dbReference type="OrthoDB" id="9781208at2"/>
<evidence type="ECO:0000256" key="8">
    <source>
        <dbReference type="SAM" id="Phobius"/>
    </source>
</evidence>
<dbReference type="SUPFAM" id="SSF47384">
    <property type="entry name" value="Homodimeric domain of signal transducing histidine kinase"/>
    <property type="match status" value="1"/>
</dbReference>